<evidence type="ECO:0000313" key="8">
    <source>
        <dbReference type="Proteomes" id="UP001595833"/>
    </source>
</evidence>
<dbReference type="EMBL" id="JBHSJB010000034">
    <property type="protein sequence ID" value="MFC5058843.1"/>
    <property type="molecule type" value="Genomic_DNA"/>
</dbReference>
<accession>A0ABV9Y9D9</accession>
<evidence type="ECO:0000256" key="3">
    <source>
        <dbReference type="ARBA" id="ARBA00022989"/>
    </source>
</evidence>
<evidence type="ECO:0000259" key="5">
    <source>
        <dbReference type="Pfam" id="PF05154"/>
    </source>
</evidence>
<evidence type="ECO:0000259" key="6">
    <source>
        <dbReference type="Pfam" id="PF08044"/>
    </source>
</evidence>
<comment type="subcellular location">
    <subcellularLocation>
        <location evidence="1">Membrane</location>
        <topology evidence="1">Multi-pass membrane protein</topology>
    </subcellularLocation>
</comment>
<evidence type="ECO:0000256" key="4">
    <source>
        <dbReference type="ARBA" id="ARBA00023136"/>
    </source>
</evidence>
<dbReference type="InterPro" id="IPR012551">
    <property type="entry name" value="DUF1707_SHOCT-like"/>
</dbReference>
<evidence type="ECO:0000313" key="7">
    <source>
        <dbReference type="EMBL" id="MFC5058843.1"/>
    </source>
</evidence>
<dbReference type="InterPro" id="IPR007829">
    <property type="entry name" value="TM2"/>
</dbReference>
<protein>
    <submittedName>
        <fullName evidence="7">DUF1707 domain-containing protein</fullName>
    </submittedName>
</protein>
<proteinExistence type="predicted"/>
<keyword evidence="4" id="KW-0472">Membrane</keyword>
<feature type="domain" description="TM2" evidence="5">
    <location>
        <begin position="135"/>
        <end position="182"/>
    </location>
</feature>
<dbReference type="RefSeq" id="WP_344040471.1">
    <property type="nucleotide sequence ID" value="NZ_BAAAKE010000023.1"/>
</dbReference>
<evidence type="ECO:0000256" key="2">
    <source>
        <dbReference type="ARBA" id="ARBA00022692"/>
    </source>
</evidence>
<keyword evidence="8" id="KW-1185">Reference proteome</keyword>
<gene>
    <name evidence="7" type="ORF">ACFPFM_34460</name>
</gene>
<evidence type="ECO:0000256" key="1">
    <source>
        <dbReference type="ARBA" id="ARBA00004141"/>
    </source>
</evidence>
<comment type="caution">
    <text evidence="7">The sequence shown here is derived from an EMBL/GenBank/DDBJ whole genome shotgun (WGS) entry which is preliminary data.</text>
</comment>
<dbReference type="Pfam" id="PF08044">
    <property type="entry name" value="DUF1707"/>
    <property type="match status" value="1"/>
</dbReference>
<organism evidence="7 8">
    <name type="scientific">Saccharothrix xinjiangensis</name>
    <dbReference type="NCBI Taxonomy" id="204798"/>
    <lineage>
        <taxon>Bacteria</taxon>
        <taxon>Bacillati</taxon>
        <taxon>Actinomycetota</taxon>
        <taxon>Actinomycetes</taxon>
        <taxon>Pseudonocardiales</taxon>
        <taxon>Pseudonocardiaceae</taxon>
        <taxon>Saccharothrix</taxon>
    </lineage>
</organism>
<dbReference type="Pfam" id="PF05154">
    <property type="entry name" value="TM2"/>
    <property type="match status" value="1"/>
</dbReference>
<keyword evidence="3" id="KW-1133">Transmembrane helix</keyword>
<sequence length="199" mass="20794">MSEPHQVRIGDQQRQEAISALNEHFAAGRLEIGEYEQRVGFASGAQTAQELAALFNDLPHPRFQPPVAEYPQATGYASPGHPTAGYPTAGYAAPGYGPPPPGTKGYADPAHAYPPGFNPGAPYGVDPLTGQPLSDKSRIAAGVLQLVLPFGIGRFYIGDTGIGIAQLLTCGGCGIWSLVDGIVLLVNGGTDSQGRKLRD</sequence>
<name>A0ABV9Y9D9_9PSEU</name>
<feature type="domain" description="DUF1707" evidence="6">
    <location>
        <begin position="7"/>
        <end position="59"/>
    </location>
</feature>
<reference evidence="8" key="1">
    <citation type="journal article" date="2019" name="Int. J. Syst. Evol. Microbiol.">
        <title>The Global Catalogue of Microorganisms (GCM) 10K type strain sequencing project: providing services to taxonomists for standard genome sequencing and annotation.</title>
        <authorList>
            <consortium name="The Broad Institute Genomics Platform"/>
            <consortium name="The Broad Institute Genome Sequencing Center for Infectious Disease"/>
            <person name="Wu L."/>
            <person name="Ma J."/>
        </authorList>
    </citation>
    <scope>NUCLEOTIDE SEQUENCE [LARGE SCALE GENOMIC DNA]</scope>
    <source>
        <strain evidence="8">KCTC 12848</strain>
    </source>
</reference>
<dbReference type="Proteomes" id="UP001595833">
    <property type="component" value="Unassembled WGS sequence"/>
</dbReference>
<keyword evidence="2" id="KW-0812">Transmembrane</keyword>